<protein>
    <submittedName>
        <fullName evidence="1">S-4TM family putative pore-forming effector</fullName>
    </submittedName>
</protein>
<name>A0ABW9FTR6_9NOCA</name>
<dbReference type="RefSeq" id="WP_348612034.1">
    <property type="nucleotide sequence ID" value="NZ_CP157276.1"/>
</dbReference>
<comment type="caution">
    <text evidence="1">The sequence shown here is derived from an EMBL/GenBank/DDBJ whole genome shotgun (WGS) entry which is preliminary data.</text>
</comment>
<evidence type="ECO:0000313" key="1">
    <source>
        <dbReference type="EMBL" id="MFM1728772.1"/>
    </source>
</evidence>
<dbReference type="InterPro" id="IPR049920">
    <property type="entry name" value="IK1_05631-like"/>
</dbReference>
<sequence>MIRGNLDSADTKTKAESKVYSLWERGLRPGHQISENDCRAVQDQILTIRQTNAYVPDWLDSCRRDRNETLMQESAAHLIEQAVRHGTTH</sequence>
<organism evidence="1 2">
    <name type="scientific">Prescottella soli</name>
    <dbReference type="NCBI Taxonomy" id="1543852"/>
    <lineage>
        <taxon>Bacteria</taxon>
        <taxon>Bacillati</taxon>
        <taxon>Actinomycetota</taxon>
        <taxon>Actinomycetes</taxon>
        <taxon>Mycobacteriales</taxon>
        <taxon>Nocardiaceae</taxon>
        <taxon>Prescottella</taxon>
    </lineage>
</organism>
<gene>
    <name evidence="1" type="ORF">ABEU19_002268</name>
</gene>
<reference evidence="1 2" key="1">
    <citation type="submission" date="2023-11" db="EMBL/GenBank/DDBJ databases">
        <authorList>
            <person name="Val-Calvo J."/>
            <person name="Scortti M."/>
            <person name="Vazquez-Boland J."/>
        </authorList>
    </citation>
    <scope>NUCLEOTIDE SEQUENCE [LARGE SCALE GENOMIC DNA]</scope>
    <source>
        <strain evidence="1 2">DSM 46662</strain>
    </source>
</reference>
<keyword evidence="2" id="KW-1185">Reference proteome</keyword>
<dbReference type="EMBL" id="JBDLNU010000002">
    <property type="protein sequence ID" value="MFM1728772.1"/>
    <property type="molecule type" value="Genomic_DNA"/>
</dbReference>
<proteinExistence type="predicted"/>
<accession>A0ABW9FTR6</accession>
<evidence type="ECO:0000313" key="2">
    <source>
        <dbReference type="Proteomes" id="UP001629744"/>
    </source>
</evidence>
<dbReference type="Pfam" id="PF18159">
    <property type="entry name" value="S_4TM"/>
    <property type="match status" value="1"/>
</dbReference>
<dbReference type="Proteomes" id="UP001629744">
    <property type="component" value="Unassembled WGS sequence"/>
</dbReference>